<feature type="compositionally biased region" description="Polar residues" evidence="1">
    <location>
        <begin position="1"/>
        <end position="11"/>
    </location>
</feature>
<dbReference type="GO" id="GO:0051260">
    <property type="term" value="P:protein homooligomerization"/>
    <property type="evidence" value="ECO:0007669"/>
    <property type="project" value="InterPro"/>
</dbReference>
<accession>A0A813GUY3</accession>
<evidence type="ECO:0000259" key="2">
    <source>
        <dbReference type="Pfam" id="PF02214"/>
    </source>
</evidence>
<keyword evidence="4" id="KW-1185">Reference proteome</keyword>
<dbReference type="InterPro" id="IPR003131">
    <property type="entry name" value="T1-type_BTB"/>
</dbReference>
<organism evidence="3 4">
    <name type="scientific">Polarella glacialis</name>
    <name type="common">Dinoflagellate</name>
    <dbReference type="NCBI Taxonomy" id="89957"/>
    <lineage>
        <taxon>Eukaryota</taxon>
        <taxon>Sar</taxon>
        <taxon>Alveolata</taxon>
        <taxon>Dinophyceae</taxon>
        <taxon>Suessiales</taxon>
        <taxon>Suessiaceae</taxon>
        <taxon>Polarella</taxon>
    </lineage>
</organism>
<comment type="caution">
    <text evidence="3">The sequence shown here is derived from an EMBL/GenBank/DDBJ whole genome shotgun (WGS) entry which is preliminary data.</text>
</comment>
<dbReference type="EMBL" id="CAJNNV010029439">
    <property type="protein sequence ID" value="CAE8628608.1"/>
    <property type="molecule type" value="Genomic_DNA"/>
</dbReference>
<dbReference type="OrthoDB" id="2414723at2759"/>
<dbReference type="SUPFAM" id="SSF54695">
    <property type="entry name" value="POZ domain"/>
    <property type="match status" value="1"/>
</dbReference>
<sequence>MEGCGSPSTRCSVGRDSNNISNNNNNDNNNSNNNSNNSNNRNNNNDRDTVLFNVGGKAFEVLREPTLSLHPQSLLTQLAEMQEEGSQEPIFLEANAELFPYILDYHRDRKIRLPANISKAGIIKEAGKLGIELQQDEIAQDTPSVPELLSLAFASVEAKRKQLEDSTTLHKLSVLADIIASCAWGKVKLGSLKLSFNVCISSDDVIASQGGPQFIPTLNFLLESNDHLAQLEGLLDLWAGENGYRVTNPWNGEPARKGLKVPFRFFFGFALTPPCPPASQGLVS</sequence>
<dbReference type="Gene3D" id="3.30.710.10">
    <property type="entry name" value="Potassium Channel Kv1.1, Chain A"/>
    <property type="match status" value="1"/>
</dbReference>
<proteinExistence type="predicted"/>
<gene>
    <name evidence="3" type="ORF">PGLA1383_LOCUS45215</name>
</gene>
<dbReference type="AlphaFoldDB" id="A0A813GUY3"/>
<feature type="region of interest" description="Disordered" evidence="1">
    <location>
        <begin position="1"/>
        <end position="49"/>
    </location>
</feature>
<dbReference type="Proteomes" id="UP000654075">
    <property type="component" value="Unassembled WGS sequence"/>
</dbReference>
<evidence type="ECO:0000256" key="1">
    <source>
        <dbReference type="SAM" id="MobiDB-lite"/>
    </source>
</evidence>
<dbReference type="InterPro" id="IPR011333">
    <property type="entry name" value="SKP1/BTB/POZ_sf"/>
</dbReference>
<reference evidence="3" key="1">
    <citation type="submission" date="2021-02" db="EMBL/GenBank/DDBJ databases">
        <authorList>
            <person name="Dougan E. K."/>
            <person name="Rhodes N."/>
            <person name="Thang M."/>
            <person name="Chan C."/>
        </authorList>
    </citation>
    <scope>NUCLEOTIDE SEQUENCE</scope>
</reference>
<protein>
    <recommendedName>
        <fullName evidence="2">Potassium channel tetramerisation-type BTB domain-containing protein</fullName>
    </recommendedName>
</protein>
<feature type="compositionally biased region" description="Low complexity" evidence="1">
    <location>
        <begin position="15"/>
        <end position="43"/>
    </location>
</feature>
<feature type="domain" description="Potassium channel tetramerisation-type BTB" evidence="2">
    <location>
        <begin position="50"/>
        <end position="126"/>
    </location>
</feature>
<evidence type="ECO:0000313" key="3">
    <source>
        <dbReference type="EMBL" id="CAE8628608.1"/>
    </source>
</evidence>
<name>A0A813GUY3_POLGL</name>
<dbReference type="Pfam" id="PF02214">
    <property type="entry name" value="BTB_2"/>
    <property type="match status" value="1"/>
</dbReference>
<evidence type="ECO:0000313" key="4">
    <source>
        <dbReference type="Proteomes" id="UP000654075"/>
    </source>
</evidence>